<feature type="region of interest" description="Disordered" evidence="1">
    <location>
        <begin position="89"/>
        <end position="138"/>
    </location>
</feature>
<feature type="region of interest" description="Disordered" evidence="1">
    <location>
        <begin position="150"/>
        <end position="172"/>
    </location>
</feature>
<evidence type="ECO:0000256" key="1">
    <source>
        <dbReference type="SAM" id="MobiDB-lite"/>
    </source>
</evidence>
<sequence length="360" mass="37956">SRLARPSHRRTASNSSEASHASVNSSASDEQFVFSAGNTPSGENPPPLGPGLNITSNPRDGLLLGRPITSRSQPNPHDLARQRAISLSATSQPIAIGPPAARKPTTAEAVVTPPEPLSARGDLPGGYFPFHEDPASRVRQPHPFQVDTAHARRASIQQASIESGSTPKMSTSVNQVRKLGGVPKSSQFAFTRNPDAASSGSHTPVSSYLPNGAHEGAALPMGKYYPSNYENTSAYRQRPATKSNLTASIKSEPQVPKYRREASHARTGSDVKLRLLQYQRDMIAQATVAASALLEKNGSNVDPKTLAAGSALKHINLGGTMLKTHKPLSPRLAPLGSPGPVTPMELEGPGGDGYLTAKQA</sequence>
<comment type="caution">
    <text evidence="2">The sequence shown here is derived from an EMBL/GenBank/DDBJ whole genome shotgun (WGS) entry which is preliminary data.</text>
</comment>
<feature type="compositionally biased region" description="Polar residues" evidence="1">
    <location>
        <begin position="155"/>
        <end position="172"/>
    </location>
</feature>
<proteinExistence type="predicted"/>
<dbReference type="AlphaFoldDB" id="A0AAN6YBA0"/>
<name>A0AAN6YBA0_9PEZI</name>
<dbReference type="EMBL" id="MU858075">
    <property type="protein sequence ID" value="KAK4215879.1"/>
    <property type="molecule type" value="Genomic_DNA"/>
</dbReference>
<organism evidence="2 3">
    <name type="scientific">Rhypophila decipiens</name>
    <dbReference type="NCBI Taxonomy" id="261697"/>
    <lineage>
        <taxon>Eukaryota</taxon>
        <taxon>Fungi</taxon>
        <taxon>Dikarya</taxon>
        <taxon>Ascomycota</taxon>
        <taxon>Pezizomycotina</taxon>
        <taxon>Sordariomycetes</taxon>
        <taxon>Sordariomycetidae</taxon>
        <taxon>Sordariales</taxon>
        <taxon>Naviculisporaceae</taxon>
        <taxon>Rhypophila</taxon>
    </lineage>
</organism>
<keyword evidence="3" id="KW-1185">Reference proteome</keyword>
<feature type="region of interest" description="Disordered" evidence="1">
    <location>
        <begin position="184"/>
        <end position="211"/>
    </location>
</feature>
<feature type="compositionally biased region" description="Basic and acidic residues" evidence="1">
    <location>
        <begin position="258"/>
        <end position="267"/>
    </location>
</feature>
<protein>
    <submittedName>
        <fullName evidence="2">Uncharacterized protein</fullName>
    </submittedName>
</protein>
<gene>
    <name evidence="2" type="ORF">QBC37DRAFT_267217</name>
</gene>
<feature type="compositionally biased region" description="Polar residues" evidence="1">
    <location>
        <begin position="184"/>
        <end position="209"/>
    </location>
</feature>
<reference evidence="2" key="2">
    <citation type="submission" date="2023-05" db="EMBL/GenBank/DDBJ databases">
        <authorList>
            <consortium name="Lawrence Berkeley National Laboratory"/>
            <person name="Steindorff A."/>
            <person name="Hensen N."/>
            <person name="Bonometti L."/>
            <person name="Westerberg I."/>
            <person name="Brannstrom I.O."/>
            <person name="Guillou S."/>
            <person name="Cros-Aarteil S."/>
            <person name="Calhoun S."/>
            <person name="Haridas S."/>
            <person name="Kuo A."/>
            <person name="Mondo S."/>
            <person name="Pangilinan J."/>
            <person name="Riley R."/>
            <person name="Labutti K."/>
            <person name="Andreopoulos B."/>
            <person name="Lipzen A."/>
            <person name="Chen C."/>
            <person name="Yanf M."/>
            <person name="Daum C."/>
            <person name="Ng V."/>
            <person name="Clum A."/>
            <person name="Ohm R."/>
            <person name="Martin F."/>
            <person name="Silar P."/>
            <person name="Natvig D."/>
            <person name="Lalanne C."/>
            <person name="Gautier V."/>
            <person name="Ament-Velasquez S.L."/>
            <person name="Kruys A."/>
            <person name="Hutchinson M.I."/>
            <person name="Powell A.J."/>
            <person name="Barry K."/>
            <person name="Miller A.N."/>
            <person name="Grigoriev I.V."/>
            <person name="Debuchy R."/>
            <person name="Gladieux P."/>
            <person name="Thoren M.H."/>
            <person name="Johannesson H."/>
        </authorList>
    </citation>
    <scope>NUCLEOTIDE SEQUENCE</scope>
    <source>
        <strain evidence="2">PSN293</strain>
    </source>
</reference>
<dbReference type="Proteomes" id="UP001301769">
    <property type="component" value="Unassembled WGS sequence"/>
</dbReference>
<feature type="region of interest" description="Disordered" evidence="1">
    <location>
        <begin position="236"/>
        <end position="267"/>
    </location>
</feature>
<feature type="compositionally biased region" description="Basic residues" evidence="1">
    <location>
        <begin position="1"/>
        <end position="11"/>
    </location>
</feature>
<feature type="compositionally biased region" description="Polar residues" evidence="1">
    <location>
        <begin position="236"/>
        <end position="251"/>
    </location>
</feature>
<evidence type="ECO:0000313" key="3">
    <source>
        <dbReference type="Proteomes" id="UP001301769"/>
    </source>
</evidence>
<feature type="region of interest" description="Disordered" evidence="1">
    <location>
        <begin position="1"/>
        <end position="77"/>
    </location>
</feature>
<accession>A0AAN6YBA0</accession>
<feature type="non-terminal residue" evidence="2">
    <location>
        <position position="1"/>
    </location>
</feature>
<feature type="region of interest" description="Disordered" evidence="1">
    <location>
        <begin position="333"/>
        <end position="360"/>
    </location>
</feature>
<feature type="compositionally biased region" description="Low complexity" evidence="1">
    <location>
        <begin position="12"/>
        <end position="28"/>
    </location>
</feature>
<feature type="non-terminal residue" evidence="2">
    <location>
        <position position="360"/>
    </location>
</feature>
<reference evidence="2" key="1">
    <citation type="journal article" date="2023" name="Mol. Phylogenet. Evol.">
        <title>Genome-scale phylogeny and comparative genomics of the fungal order Sordariales.</title>
        <authorList>
            <person name="Hensen N."/>
            <person name="Bonometti L."/>
            <person name="Westerberg I."/>
            <person name="Brannstrom I.O."/>
            <person name="Guillou S."/>
            <person name="Cros-Aarteil S."/>
            <person name="Calhoun S."/>
            <person name="Haridas S."/>
            <person name="Kuo A."/>
            <person name="Mondo S."/>
            <person name="Pangilinan J."/>
            <person name="Riley R."/>
            <person name="LaButti K."/>
            <person name="Andreopoulos B."/>
            <person name="Lipzen A."/>
            <person name="Chen C."/>
            <person name="Yan M."/>
            <person name="Daum C."/>
            <person name="Ng V."/>
            <person name="Clum A."/>
            <person name="Steindorff A."/>
            <person name="Ohm R.A."/>
            <person name="Martin F."/>
            <person name="Silar P."/>
            <person name="Natvig D.O."/>
            <person name="Lalanne C."/>
            <person name="Gautier V."/>
            <person name="Ament-Velasquez S.L."/>
            <person name="Kruys A."/>
            <person name="Hutchinson M.I."/>
            <person name="Powell A.J."/>
            <person name="Barry K."/>
            <person name="Miller A.N."/>
            <person name="Grigoriev I.V."/>
            <person name="Debuchy R."/>
            <person name="Gladieux P."/>
            <person name="Hiltunen Thoren M."/>
            <person name="Johannesson H."/>
        </authorList>
    </citation>
    <scope>NUCLEOTIDE SEQUENCE</scope>
    <source>
        <strain evidence="2">PSN293</strain>
    </source>
</reference>
<evidence type="ECO:0000313" key="2">
    <source>
        <dbReference type="EMBL" id="KAK4215879.1"/>
    </source>
</evidence>